<dbReference type="InterPro" id="IPR036866">
    <property type="entry name" value="RibonucZ/Hydroxyglut_hydro"/>
</dbReference>
<proteinExistence type="predicted"/>
<sequence length="376" mass="42437">MTTRIEFFPLGNADTLRLDLADGRKILFDYAAMRSGDDPQDKRCDLPAELRRDLNRAGRDNFDAVCITHTDTDHCKGFGDFFWLEHAKAYQGEGRIKINELWVPAAAILEENLKDDARLVRAEARHRLREGKGVRVFSRPGRLKKWLEDEGLNFEKRKHLIVDAGELVPGYEKDGPEQVEFFVHSPFGWRQDENTVVSRNEDSIVMHATFQEAGTESRLFLGSDATYEILSQIVRTTRRHGNADRLRWDMMKLPHHCSYLSLGPDKGTDETVPDPDVRWLFEDQREEGSCIVSPSCPIPAKGAADDNNDQPPHRQAANYHRRISKGCEGEFEVTMEKPSKASPKPFTYMITAQGIALKLAAPMVGSTAAAETPRAG</sequence>
<accession>A0ABZ0Y833</accession>
<dbReference type="RefSeq" id="WP_246924529.1">
    <property type="nucleotide sequence ID" value="NZ_CP140151.1"/>
</dbReference>
<organism evidence="1 2">
    <name type="scientific">Chromohalobacter canadensis</name>
    <dbReference type="NCBI Taxonomy" id="141389"/>
    <lineage>
        <taxon>Bacteria</taxon>
        <taxon>Pseudomonadati</taxon>
        <taxon>Pseudomonadota</taxon>
        <taxon>Gammaproteobacteria</taxon>
        <taxon>Oceanospirillales</taxon>
        <taxon>Halomonadaceae</taxon>
        <taxon>Chromohalobacter</taxon>
    </lineage>
</organism>
<dbReference type="Proteomes" id="UP001321908">
    <property type="component" value="Chromosome"/>
</dbReference>
<gene>
    <name evidence="1" type="ORF">SR908_09635</name>
</gene>
<name>A0ABZ0Y833_9GAMM</name>
<evidence type="ECO:0000313" key="1">
    <source>
        <dbReference type="EMBL" id="WQH07759.1"/>
    </source>
</evidence>
<reference evidence="1 2" key="1">
    <citation type="submission" date="2023-11" db="EMBL/GenBank/DDBJ databases">
        <title>MicrobeMod: A computational toolkit for identifying prokaryotic methylation and restriction-modification with nanopore sequencing.</title>
        <authorList>
            <person name="Crits-Christoph A."/>
            <person name="Kang S.C."/>
            <person name="Lee H."/>
            <person name="Ostrov N."/>
        </authorList>
    </citation>
    <scope>NUCLEOTIDE SEQUENCE [LARGE SCALE GENOMIC DNA]</scope>
    <source>
        <strain evidence="1 2">ATCC 43984</strain>
    </source>
</reference>
<dbReference type="Gene3D" id="3.60.15.10">
    <property type="entry name" value="Ribonuclease Z/Hydroxyacylglutathione hydrolase-like"/>
    <property type="match status" value="1"/>
</dbReference>
<dbReference type="EMBL" id="CP140151">
    <property type="protein sequence ID" value="WQH07759.1"/>
    <property type="molecule type" value="Genomic_DNA"/>
</dbReference>
<keyword evidence="2" id="KW-1185">Reference proteome</keyword>
<protein>
    <recommendedName>
        <fullName evidence="3">Metal-dependent hydrolase, beta-lactamase superfamily II</fullName>
    </recommendedName>
</protein>
<evidence type="ECO:0000313" key="2">
    <source>
        <dbReference type="Proteomes" id="UP001321908"/>
    </source>
</evidence>
<dbReference type="SUPFAM" id="SSF56281">
    <property type="entry name" value="Metallo-hydrolase/oxidoreductase"/>
    <property type="match status" value="1"/>
</dbReference>
<evidence type="ECO:0008006" key="3">
    <source>
        <dbReference type="Google" id="ProtNLM"/>
    </source>
</evidence>